<dbReference type="InterPro" id="IPR011990">
    <property type="entry name" value="TPR-like_helical_dom_sf"/>
</dbReference>
<sequence>MKRFMRVSKIMLLAVGLAVVSSCDDFLDVNTNPNNLPTSGVQYILPGAELGVGFVMGNTVQLVSSLWMQQMAGTGTQSDPYDRYSIGPADLNNEWNTIYANLLDDLRQVRVQGREEGNFVHAGMAGVLEAYVWTVTTDIWGDVPFQQALSFDAAPNPEYDPQQQVYANIITMLDEAITDLGKTNVIAASEGDLIYGGVVDKWIRVANSLKLKIYLQSRKKDAATATARINELITLNKFITSNADNFNVPFFSSSGAQNPLYMYNHLTRPNDMIVSTRFLDSMQVLNDPRLPAIITQTGGNYVSYDNGQHTVLNFTAANRSRWGLYIVGRGQTAANGTVNVAVANDQAPMRLITAYMVNYWLAEAALTLGTTGDPAVLYQQALETNFSDISTFLGPTFTPANFSANATAYISSRVAAFTANPTTEGKLNVLIRDKWVSSAGNAYEAYNDYRRTGYPRLALPQNALAGVNRIPTRWPYVQNEIQANSENVPLKDYPAGFLVPVWWME</sequence>
<dbReference type="OrthoDB" id="622163at2"/>
<dbReference type="EMBL" id="VKKY01000001">
    <property type="protein sequence ID" value="KAA3439257.1"/>
    <property type="molecule type" value="Genomic_DNA"/>
</dbReference>
<reference evidence="1 2" key="1">
    <citation type="submission" date="2019-07" db="EMBL/GenBank/DDBJ databases">
        <title>Rufibacter sp. nov., isolated from lake sediment.</title>
        <authorList>
            <person name="Qu J.-H."/>
        </authorList>
    </citation>
    <scope>NUCLEOTIDE SEQUENCE [LARGE SCALE GENOMIC DNA]</scope>
    <source>
        <strain evidence="1 2">NBS58-1</strain>
    </source>
</reference>
<gene>
    <name evidence="1" type="ORF">FOA19_00810</name>
</gene>
<keyword evidence="1" id="KW-0449">Lipoprotein</keyword>
<dbReference type="PROSITE" id="PS51257">
    <property type="entry name" value="PROKAR_LIPOPROTEIN"/>
    <property type="match status" value="1"/>
</dbReference>
<accession>A0A5B6TII2</accession>
<dbReference type="Gene3D" id="1.25.40.390">
    <property type="match status" value="1"/>
</dbReference>
<dbReference type="Pfam" id="PF12771">
    <property type="entry name" value="SusD-like_2"/>
    <property type="match status" value="1"/>
</dbReference>
<dbReference type="Proteomes" id="UP000324133">
    <property type="component" value="Unassembled WGS sequence"/>
</dbReference>
<protein>
    <submittedName>
        <fullName evidence="1">SusD/RagB family nutrient-binding outer membrane lipoprotein</fullName>
    </submittedName>
</protein>
<dbReference type="SUPFAM" id="SSF48452">
    <property type="entry name" value="TPR-like"/>
    <property type="match status" value="1"/>
</dbReference>
<organism evidence="1 2">
    <name type="scientific">Rufibacter hautae</name>
    <dbReference type="NCBI Taxonomy" id="2595005"/>
    <lineage>
        <taxon>Bacteria</taxon>
        <taxon>Pseudomonadati</taxon>
        <taxon>Bacteroidota</taxon>
        <taxon>Cytophagia</taxon>
        <taxon>Cytophagales</taxon>
        <taxon>Hymenobacteraceae</taxon>
        <taxon>Rufibacter</taxon>
    </lineage>
</organism>
<keyword evidence="2" id="KW-1185">Reference proteome</keyword>
<evidence type="ECO:0000313" key="2">
    <source>
        <dbReference type="Proteomes" id="UP000324133"/>
    </source>
</evidence>
<dbReference type="InterPro" id="IPR041662">
    <property type="entry name" value="SusD-like_2"/>
</dbReference>
<proteinExistence type="predicted"/>
<dbReference type="AlphaFoldDB" id="A0A5B6TII2"/>
<name>A0A5B6TII2_9BACT</name>
<comment type="caution">
    <text evidence="1">The sequence shown here is derived from an EMBL/GenBank/DDBJ whole genome shotgun (WGS) entry which is preliminary data.</text>
</comment>
<evidence type="ECO:0000313" key="1">
    <source>
        <dbReference type="EMBL" id="KAA3439257.1"/>
    </source>
</evidence>